<evidence type="ECO:0000313" key="2">
    <source>
        <dbReference type="Proteomes" id="UP000050421"/>
    </source>
</evidence>
<comment type="caution">
    <text evidence="1">The sequence shown here is derived from an EMBL/GenBank/DDBJ whole genome shotgun (WGS) entry which is preliminary data.</text>
</comment>
<accession>A0A0P7YTE3</accession>
<sequence>MLSMEYDGTILHENHVREDHDIFRIIIIFKRIKSYYFLLLISKYNRIFTYQTVSK</sequence>
<organism evidence="1 2">
    <name type="scientific">Algoriphagus marincola HL-49</name>
    <dbReference type="NCBI Taxonomy" id="1305737"/>
    <lineage>
        <taxon>Bacteria</taxon>
        <taxon>Pseudomonadati</taxon>
        <taxon>Bacteroidota</taxon>
        <taxon>Cytophagia</taxon>
        <taxon>Cytophagales</taxon>
        <taxon>Cyclobacteriaceae</taxon>
        <taxon>Algoriphagus</taxon>
    </lineage>
</organism>
<evidence type="ECO:0000313" key="1">
    <source>
        <dbReference type="EMBL" id="KPQ18869.1"/>
    </source>
</evidence>
<reference evidence="1 2" key="1">
    <citation type="submission" date="2015-09" db="EMBL/GenBank/DDBJ databases">
        <title>Identification and resolution of microdiversity through metagenomic sequencing of parallel consortia.</title>
        <authorList>
            <person name="Nelson W.C."/>
            <person name="Romine M.F."/>
            <person name="Lindemann S.R."/>
        </authorList>
    </citation>
    <scope>NUCLEOTIDE SEQUENCE [LARGE SCALE GENOMIC DNA]</scope>
    <source>
        <strain evidence="1">HL-49</strain>
    </source>
</reference>
<dbReference type="PATRIC" id="fig|1305737.6.peg.1510"/>
<dbReference type="EMBL" id="LJXT01000018">
    <property type="protein sequence ID" value="KPQ18869.1"/>
    <property type="molecule type" value="Genomic_DNA"/>
</dbReference>
<dbReference type="AlphaFoldDB" id="A0A0P7YTE3"/>
<proteinExistence type="predicted"/>
<gene>
    <name evidence="1" type="ORF">HLUCCX10_04305</name>
</gene>
<protein>
    <submittedName>
        <fullName evidence="1">Uncharacterized protein</fullName>
    </submittedName>
</protein>
<name>A0A0P7YTE3_9BACT</name>
<dbReference type="Proteomes" id="UP000050421">
    <property type="component" value="Unassembled WGS sequence"/>
</dbReference>